<dbReference type="Pfam" id="PF06441">
    <property type="entry name" value="EHN"/>
    <property type="match status" value="1"/>
</dbReference>
<organism evidence="2 3">
    <name type="scientific">Bosea vestrisii</name>
    <dbReference type="NCBI Taxonomy" id="151416"/>
    <lineage>
        <taxon>Bacteria</taxon>
        <taxon>Pseudomonadati</taxon>
        <taxon>Pseudomonadota</taxon>
        <taxon>Alphaproteobacteria</taxon>
        <taxon>Hyphomicrobiales</taxon>
        <taxon>Boseaceae</taxon>
        <taxon>Bosea</taxon>
    </lineage>
</organism>
<dbReference type="InterPro" id="IPR029058">
    <property type="entry name" value="AB_hydrolase_fold"/>
</dbReference>
<dbReference type="Gene3D" id="3.40.50.1820">
    <property type="entry name" value="alpha/beta hydrolase"/>
    <property type="match status" value="1"/>
</dbReference>
<dbReference type="RefSeq" id="WP_377013947.1">
    <property type="nucleotide sequence ID" value="NZ_JBHSLV010000078.1"/>
</dbReference>
<dbReference type="SUPFAM" id="SSF53474">
    <property type="entry name" value="alpha/beta-Hydrolases"/>
    <property type="match status" value="1"/>
</dbReference>
<protein>
    <submittedName>
        <fullName evidence="2">Epoxide hydrolase N-terminal domain-containing protein</fullName>
    </submittedName>
</protein>
<keyword evidence="3" id="KW-1185">Reference proteome</keyword>
<reference evidence="3" key="1">
    <citation type="journal article" date="2019" name="Int. J. Syst. Evol. Microbiol.">
        <title>The Global Catalogue of Microorganisms (GCM) 10K type strain sequencing project: providing services to taxonomists for standard genome sequencing and annotation.</title>
        <authorList>
            <consortium name="The Broad Institute Genomics Platform"/>
            <consortium name="The Broad Institute Genome Sequencing Center for Infectious Disease"/>
            <person name="Wu L."/>
            <person name="Ma J."/>
        </authorList>
    </citation>
    <scope>NUCLEOTIDE SEQUENCE [LARGE SCALE GENOMIC DNA]</scope>
    <source>
        <strain evidence="3">CGMCC 1.16326</strain>
    </source>
</reference>
<gene>
    <name evidence="2" type="ORF">ACFPPC_30850</name>
</gene>
<keyword evidence="2" id="KW-0378">Hydrolase</keyword>
<evidence type="ECO:0000313" key="2">
    <source>
        <dbReference type="EMBL" id="MFC5397056.1"/>
    </source>
</evidence>
<sequence>MDGVDIHFIHVKSERRNALPIIVTHGWSTYGAEDLAVPLAALAFMAERADAWKVQVVPAHRMSS</sequence>
<name>A0ABW0HIE0_9HYPH</name>
<dbReference type="EMBL" id="JBHSLV010000078">
    <property type="protein sequence ID" value="MFC5397056.1"/>
    <property type="molecule type" value="Genomic_DNA"/>
</dbReference>
<dbReference type="InterPro" id="IPR010497">
    <property type="entry name" value="Epoxide_hydro_N"/>
</dbReference>
<dbReference type="Proteomes" id="UP001596104">
    <property type="component" value="Unassembled WGS sequence"/>
</dbReference>
<feature type="domain" description="Epoxide hydrolase N-terminal" evidence="1">
    <location>
        <begin position="2"/>
        <end position="28"/>
    </location>
</feature>
<evidence type="ECO:0000313" key="3">
    <source>
        <dbReference type="Proteomes" id="UP001596104"/>
    </source>
</evidence>
<dbReference type="GO" id="GO:0016787">
    <property type="term" value="F:hydrolase activity"/>
    <property type="evidence" value="ECO:0007669"/>
    <property type="project" value="UniProtKB-KW"/>
</dbReference>
<proteinExistence type="predicted"/>
<evidence type="ECO:0000259" key="1">
    <source>
        <dbReference type="Pfam" id="PF06441"/>
    </source>
</evidence>
<accession>A0ABW0HIE0</accession>
<comment type="caution">
    <text evidence="2">The sequence shown here is derived from an EMBL/GenBank/DDBJ whole genome shotgun (WGS) entry which is preliminary data.</text>
</comment>